<accession>A0A212IXU7</accession>
<protein>
    <submittedName>
        <fullName evidence="1">Uncharacterized protein</fullName>
    </submittedName>
</protein>
<proteinExistence type="predicted"/>
<gene>
    <name evidence="1" type="ORF">KL86CLO1_10196</name>
</gene>
<organism evidence="1">
    <name type="scientific">uncultured Eubacteriales bacterium</name>
    <dbReference type="NCBI Taxonomy" id="172733"/>
    <lineage>
        <taxon>Bacteria</taxon>
        <taxon>Bacillati</taxon>
        <taxon>Bacillota</taxon>
        <taxon>Clostridia</taxon>
        <taxon>Eubacteriales</taxon>
        <taxon>environmental samples</taxon>
    </lineage>
</organism>
<reference evidence="1" key="1">
    <citation type="submission" date="2016-04" db="EMBL/GenBank/DDBJ databases">
        <authorList>
            <person name="Evans L.H."/>
            <person name="Alamgir A."/>
            <person name="Owens N."/>
            <person name="Weber N.D."/>
            <person name="Virtaneva K."/>
            <person name="Barbian K."/>
            <person name="Babar A."/>
            <person name="Rosenke K."/>
        </authorList>
    </citation>
    <scope>NUCLEOTIDE SEQUENCE</scope>
    <source>
        <strain evidence="1">86</strain>
    </source>
</reference>
<evidence type="ECO:0000313" key="1">
    <source>
        <dbReference type="EMBL" id="SBV92036.1"/>
    </source>
</evidence>
<dbReference type="AlphaFoldDB" id="A0A212IXU7"/>
<sequence length="68" mass="7841">MAWDFAVRQVKFSRESCKILRGSGTACRQRQATGIVAILRYTRDSEHYSKSNFVKGKQESDKNNEKDL</sequence>
<dbReference type="EMBL" id="FLUN01000001">
    <property type="protein sequence ID" value="SBV92036.1"/>
    <property type="molecule type" value="Genomic_DNA"/>
</dbReference>
<name>A0A212IXU7_9FIRM</name>